<dbReference type="SUPFAM" id="SSF101386">
    <property type="entry name" value="all-alpha NTP pyrophosphatases"/>
    <property type="match status" value="2"/>
</dbReference>
<dbReference type="PANTHER" id="PTHR30522:SF0">
    <property type="entry name" value="NUCLEOSIDE TRIPHOSPHATE PYROPHOSPHOHYDROLASE"/>
    <property type="match status" value="1"/>
</dbReference>
<dbReference type="Proteomes" id="UP000829384">
    <property type="component" value="Unassembled WGS sequence"/>
</dbReference>
<organism evidence="3 4">
    <name type="scientific">Shewanella cutis</name>
    <dbReference type="NCBI Taxonomy" id="2766780"/>
    <lineage>
        <taxon>Bacteria</taxon>
        <taxon>Pseudomonadati</taxon>
        <taxon>Pseudomonadota</taxon>
        <taxon>Gammaproteobacteria</taxon>
        <taxon>Alteromonadales</taxon>
        <taxon>Shewanellaceae</taxon>
        <taxon>Shewanella</taxon>
    </lineage>
</organism>
<comment type="caution">
    <text evidence="3">The sequence shown here is derived from an EMBL/GenBank/DDBJ whole genome shotgun (WGS) entry which is preliminary data.</text>
</comment>
<dbReference type="RefSeq" id="WP_240132095.1">
    <property type="nucleotide sequence ID" value="NZ_JACSDI010000016.1"/>
</dbReference>
<protein>
    <submittedName>
        <fullName evidence="3">Nucleoside triphosphate pyrophosphohydrolase</fullName>
        <ecNumber evidence="3">3.6.1.9</ecNumber>
    </submittedName>
</protein>
<evidence type="ECO:0000313" key="3">
    <source>
        <dbReference type="EMBL" id="MCG9965603.1"/>
    </source>
</evidence>
<name>A0ABS9R1B5_9GAMM</name>
<dbReference type="InterPro" id="IPR004518">
    <property type="entry name" value="MazG-like_dom"/>
</dbReference>
<accession>A0ABS9R1B5</accession>
<evidence type="ECO:0000259" key="2">
    <source>
        <dbReference type="Pfam" id="PF03819"/>
    </source>
</evidence>
<feature type="region of interest" description="Disordered" evidence="1">
    <location>
        <begin position="1"/>
        <end position="32"/>
    </location>
</feature>
<dbReference type="EC" id="3.6.1.9" evidence="3"/>
<evidence type="ECO:0000313" key="4">
    <source>
        <dbReference type="Proteomes" id="UP000829384"/>
    </source>
</evidence>
<dbReference type="CDD" id="cd11529">
    <property type="entry name" value="NTP-PPase_MazG_Cterm"/>
    <property type="match status" value="1"/>
</dbReference>
<dbReference type="EMBL" id="JACSDI010000016">
    <property type="protein sequence ID" value="MCG9965603.1"/>
    <property type="molecule type" value="Genomic_DNA"/>
</dbReference>
<feature type="domain" description="NTP pyrophosphohydrolase MazG-like" evidence="2">
    <location>
        <begin position="215"/>
        <end position="278"/>
    </location>
</feature>
<feature type="domain" description="NTP pyrophosphohydrolase MazG-like" evidence="2">
    <location>
        <begin position="65"/>
        <end position="138"/>
    </location>
</feature>
<reference evidence="3 4" key="1">
    <citation type="submission" date="2020-08" db="EMBL/GenBank/DDBJ databases">
        <title>Whole genome sequence of Shewanella sp strain PS-2.</title>
        <authorList>
            <person name="Das S.K."/>
        </authorList>
    </citation>
    <scope>NUCLEOTIDE SEQUENCE [LARGE SCALE GENOMIC DNA]</scope>
    <source>
        <strain evidence="3 4">PS-2</strain>
    </source>
</reference>
<dbReference type="InterPro" id="IPR048015">
    <property type="entry name" value="NTP-PPase_MazG-like_N"/>
</dbReference>
<dbReference type="Gene3D" id="1.10.287.1080">
    <property type="entry name" value="MazG-like"/>
    <property type="match status" value="2"/>
</dbReference>
<sequence>MTSHTTPSTTELSTAELSTKEPSSKVSSANELPEAALSATDVAPLLKIMEKLRDPQTGCPWDKAQTFQTIVPFTLEEAYEVADTIERLALDELPDELGDLLFQVVFYCQLGKEQGRFDFSTVVNKIIDKLTRRHPHVFGNEVFEADASSQQMKANWEAIKASEREQKALAAGVTSSSEVSVLDDIPRAQPALSRSIKIQQRVARVGFDWPELEPVVAKIHEEIDEVLFEVNQPMLDQAKVQAEMGDLLFAVVNLARHLKVDPEQALRQANIKFERRFKGVEACARQNNKALEEHSLEELDAYWDKVKRGEPR</sequence>
<gene>
    <name evidence="3" type="primary">mazG</name>
    <name evidence="3" type="ORF">H9J30_17030</name>
</gene>
<feature type="compositionally biased region" description="Low complexity" evidence="1">
    <location>
        <begin position="1"/>
        <end position="17"/>
    </location>
</feature>
<proteinExistence type="predicted"/>
<dbReference type="NCBIfam" id="TIGR00444">
    <property type="entry name" value="mazG"/>
    <property type="match status" value="1"/>
</dbReference>
<dbReference type="CDD" id="cd11528">
    <property type="entry name" value="NTP-PPase_MazG_Nterm"/>
    <property type="match status" value="1"/>
</dbReference>
<dbReference type="Pfam" id="PF03819">
    <property type="entry name" value="MazG"/>
    <property type="match status" value="2"/>
</dbReference>
<dbReference type="NCBIfam" id="NF007113">
    <property type="entry name" value="PRK09562.1"/>
    <property type="match status" value="1"/>
</dbReference>
<dbReference type="GO" id="GO:0047429">
    <property type="term" value="F:nucleoside triphosphate diphosphatase activity"/>
    <property type="evidence" value="ECO:0007669"/>
    <property type="project" value="UniProtKB-EC"/>
</dbReference>
<keyword evidence="3" id="KW-0378">Hydrolase</keyword>
<evidence type="ECO:0000256" key="1">
    <source>
        <dbReference type="SAM" id="MobiDB-lite"/>
    </source>
</evidence>
<dbReference type="InterPro" id="IPR048011">
    <property type="entry name" value="NTP-PPase_MazG-like_C"/>
</dbReference>
<keyword evidence="4" id="KW-1185">Reference proteome</keyword>
<dbReference type="InterPro" id="IPR011551">
    <property type="entry name" value="NTP_PyrPHydrolase_MazG"/>
</dbReference>
<dbReference type="PANTHER" id="PTHR30522">
    <property type="entry name" value="NUCLEOSIDE TRIPHOSPHATE PYROPHOSPHOHYDROLASE"/>
    <property type="match status" value="1"/>
</dbReference>